<evidence type="ECO:0000256" key="2">
    <source>
        <dbReference type="ARBA" id="ARBA00005011"/>
    </source>
</evidence>
<keyword evidence="6 8" id="KW-0663">Pyridoxal phosphate</keyword>
<evidence type="ECO:0000256" key="6">
    <source>
        <dbReference type="ARBA" id="ARBA00022898"/>
    </source>
</evidence>
<reference evidence="10" key="1">
    <citation type="submission" date="2020-08" db="EMBL/GenBank/DDBJ databases">
        <title>Genome public.</title>
        <authorList>
            <person name="Liu C."/>
            <person name="Sun Q."/>
        </authorList>
    </citation>
    <scope>NUCLEOTIDE SEQUENCE</scope>
    <source>
        <strain evidence="10">NSJ-52</strain>
    </source>
</reference>
<dbReference type="GO" id="GO:0004400">
    <property type="term" value="F:histidinol-phosphate transaminase activity"/>
    <property type="evidence" value="ECO:0007669"/>
    <property type="project" value="UniProtKB-UniRule"/>
</dbReference>
<evidence type="ECO:0000256" key="1">
    <source>
        <dbReference type="ARBA" id="ARBA00001933"/>
    </source>
</evidence>
<dbReference type="PANTHER" id="PTHR43643">
    <property type="entry name" value="HISTIDINOL-PHOSPHATE AMINOTRANSFERASE 2"/>
    <property type="match status" value="1"/>
</dbReference>
<comment type="pathway">
    <text evidence="2 8">Amino-acid biosynthesis; L-histidine biosynthesis; L-histidine from 5-phospho-alpha-D-ribose 1-diphosphate: step 7/9.</text>
</comment>
<dbReference type="InterPro" id="IPR015421">
    <property type="entry name" value="PyrdxlP-dep_Trfase_major"/>
</dbReference>
<dbReference type="InterPro" id="IPR050106">
    <property type="entry name" value="HistidinolP_aminotransfase"/>
</dbReference>
<evidence type="ECO:0000256" key="5">
    <source>
        <dbReference type="ARBA" id="ARBA00022679"/>
    </source>
</evidence>
<dbReference type="PROSITE" id="PS00599">
    <property type="entry name" value="AA_TRANSFER_CLASS_2"/>
    <property type="match status" value="1"/>
</dbReference>
<evidence type="ECO:0000313" key="11">
    <source>
        <dbReference type="Proteomes" id="UP000607645"/>
    </source>
</evidence>
<comment type="subunit">
    <text evidence="3 8">Homodimer.</text>
</comment>
<accession>A0A8J6JIN0</accession>
<dbReference type="PANTHER" id="PTHR43643:SF3">
    <property type="entry name" value="HISTIDINOL-PHOSPHATE AMINOTRANSFERASE"/>
    <property type="match status" value="1"/>
</dbReference>
<dbReference type="EC" id="2.6.1.9" evidence="8"/>
<dbReference type="Proteomes" id="UP000607645">
    <property type="component" value="Unassembled WGS sequence"/>
</dbReference>
<dbReference type="GO" id="GO:0000105">
    <property type="term" value="P:L-histidine biosynthetic process"/>
    <property type="evidence" value="ECO:0007669"/>
    <property type="project" value="UniProtKB-UniRule"/>
</dbReference>
<organism evidence="10 11">
    <name type="scientific">Lawsonibacter faecis</name>
    <dbReference type="NCBI Taxonomy" id="2763052"/>
    <lineage>
        <taxon>Bacteria</taxon>
        <taxon>Bacillati</taxon>
        <taxon>Bacillota</taxon>
        <taxon>Clostridia</taxon>
        <taxon>Eubacteriales</taxon>
        <taxon>Oscillospiraceae</taxon>
        <taxon>Lawsonibacter</taxon>
    </lineage>
</organism>
<gene>
    <name evidence="8" type="primary">hisC</name>
    <name evidence="10" type="ORF">H8S62_02710</name>
</gene>
<protein>
    <recommendedName>
        <fullName evidence="8">Histidinol-phosphate aminotransferase</fullName>
        <ecNumber evidence="8">2.6.1.9</ecNumber>
    </recommendedName>
    <alternativeName>
        <fullName evidence="8">Imidazole acetol-phosphate transaminase</fullName>
    </alternativeName>
</protein>
<dbReference type="Pfam" id="PF00155">
    <property type="entry name" value="Aminotran_1_2"/>
    <property type="match status" value="1"/>
</dbReference>
<dbReference type="AlphaFoldDB" id="A0A8J6JIN0"/>
<dbReference type="Gene3D" id="3.40.640.10">
    <property type="entry name" value="Type I PLP-dependent aspartate aminotransferase-like (Major domain)"/>
    <property type="match status" value="1"/>
</dbReference>
<keyword evidence="5 8" id="KW-0808">Transferase</keyword>
<comment type="caution">
    <text evidence="10">The sequence shown here is derived from an EMBL/GenBank/DDBJ whole genome shotgun (WGS) entry which is preliminary data.</text>
</comment>
<dbReference type="CDD" id="cd00609">
    <property type="entry name" value="AAT_like"/>
    <property type="match status" value="1"/>
</dbReference>
<sequence length="355" mass="38989">MKEFWSDRIRDMVPYTPGEQPRDRKFIKLNTNENPYPPSDGTLAAIRDAAGAELRRYPDPECTALREALAAFHGLTPEQIFVGNGSDEVLAFCFQAFFTPGRTVLFPDITYSFYPVYASLFGQDYREIPLDGDFGLPVEAFLGGSGGVVIANPNAPTGRDIPLSDIRRILEANSEAAVLVDEAYVDFGAQSAVELIGGYPNLVVVRTMSKSRSLAGLRVGYAMGNAGLIAALNCVKNSFNSYTLDRVAQAGAEASVRDADYFRAVVARVVRTRDAAAARLKELGFRVYDSAANFLFISHDKAPARELLSGLRERGILVRWWDKPRIDNCLRVTIGTDGEMETFCRVIGELVGAYT</sequence>
<dbReference type="InterPro" id="IPR004839">
    <property type="entry name" value="Aminotransferase_I/II_large"/>
</dbReference>
<comment type="cofactor">
    <cofactor evidence="1 8">
        <name>pyridoxal 5'-phosphate</name>
        <dbReference type="ChEBI" id="CHEBI:597326"/>
    </cofactor>
</comment>
<evidence type="ECO:0000256" key="3">
    <source>
        <dbReference type="ARBA" id="ARBA00011738"/>
    </source>
</evidence>
<dbReference type="SUPFAM" id="SSF53383">
    <property type="entry name" value="PLP-dependent transferases"/>
    <property type="match status" value="1"/>
</dbReference>
<keyword evidence="4 8" id="KW-0032">Aminotransferase</keyword>
<dbReference type="InterPro" id="IPR015424">
    <property type="entry name" value="PyrdxlP-dep_Trfase"/>
</dbReference>
<keyword evidence="8" id="KW-0368">Histidine biosynthesis</keyword>
<comment type="similarity">
    <text evidence="8">Belongs to the class-II pyridoxal-phosphate-dependent aminotransferase family. Histidinol-phosphate aminotransferase subfamily.</text>
</comment>
<dbReference type="Gene3D" id="3.90.1150.10">
    <property type="entry name" value="Aspartate Aminotransferase, domain 1"/>
    <property type="match status" value="1"/>
</dbReference>
<dbReference type="InterPro" id="IPR001917">
    <property type="entry name" value="Aminotrans_II_pyridoxalP_BS"/>
</dbReference>
<evidence type="ECO:0000256" key="8">
    <source>
        <dbReference type="HAMAP-Rule" id="MF_01023"/>
    </source>
</evidence>
<name>A0A8J6JIN0_9FIRM</name>
<dbReference type="InterPro" id="IPR005861">
    <property type="entry name" value="HisP_aminotrans"/>
</dbReference>
<dbReference type="NCBIfam" id="TIGR01141">
    <property type="entry name" value="hisC"/>
    <property type="match status" value="1"/>
</dbReference>
<comment type="catalytic activity">
    <reaction evidence="7 8">
        <text>L-histidinol phosphate + 2-oxoglutarate = 3-(imidazol-4-yl)-2-oxopropyl phosphate + L-glutamate</text>
        <dbReference type="Rhea" id="RHEA:23744"/>
        <dbReference type="ChEBI" id="CHEBI:16810"/>
        <dbReference type="ChEBI" id="CHEBI:29985"/>
        <dbReference type="ChEBI" id="CHEBI:57766"/>
        <dbReference type="ChEBI" id="CHEBI:57980"/>
        <dbReference type="EC" id="2.6.1.9"/>
    </reaction>
</comment>
<evidence type="ECO:0000256" key="4">
    <source>
        <dbReference type="ARBA" id="ARBA00022576"/>
    </source>
</evidence>
<dbReference type="InterPro" id="IPR015422">
    <property type="entry name" value="PyrdxlP-dep_Trfase_small"/>
</dbReference>
<feature type="domain" description="Aminotransferase class I/classII large" evidence="9">
    <location>
        <begin position="25"/>
        <end position="347"/>
    </location>
</feature>
<feature type="modified residue" description="N6-(pyridoxal phosphate)lysine" evidence="8">
    <location>
        <position position="210"/>
    </location>
</feature>
<proteinExistence type="inferred from homology"/>
<evidence type="ECO:0000259" key="9">
    <source>
        <dbReference type="Pfam" id="PF00155"/>
    </source>
</evidence>
<dbReference type="GO" id="GO:0030170">
    <property type="term" value="F:pyridoxal phosphate binding"/>
    <property type="evidence" value="ECO:0007669"/>
    <property type="project" value="InterPro"/>
</dbReference>
<dbReference type="EMBL" id="JACOPQ010000002">
    <property type="protein sequence ID" value="MBC5735924.1"/>
    <property type="molecule type" value="Genomic_DNA"/>
</dbReference>
<evidence type="ECO:0000256" key="7">
    <source>
        <dbReference type="ARBA" id="ARBA00047481"/>
    </source>
</evidence>
<dbReference type="UniPathway" id="UPA00031">
    <property type="reaction ID" value="UER00012"/>
</dbReference>
<dbReference type="HAMAP" id="MF_01023">
    <property type="entry name" value="HisC_aminotrans_2"/>
    <property type="match status" value="1"/>
</dbReference>
<dbReference type="RefSeq" id="WP_186918392.1">
    <property type="nucleotide sequence ID" value="NZ_JACOPQ010000002.1"/>
</dbReference>
<keyword evidence="8" id="KW-0028">Amino-acid biosynthesis</keyword>
<keyword evidence="11" id="KW-1185">Reference proteome</keyword>
<evidence type="ECO:0000313" key="10">
    <source>
        <dbReference type="EMBL" id="MBC5735924.1"/>
    </source>
</evidence>